<evidence type="ECO:0000256" key="5">
    <source>
        <dbReference type="ARBA" id="ARBA00023002"/>
    </source>
</evidence>
<evidence type="ECO:0000256" key="2">
    <source>
        <dbReference type="ARBA" id="ARBA00006730"/>
    </source>
</evidence>
<accession>T1HB59</accession>
<dbReference type="InterPro" id="IPR006076">
    <property type="entry name" value="FAD-dep_OxRdtase"/>
</dbReference>
<dbReference type="GO" id="GO:0003884">
    <property type="term" value="F:D-amino-acid oxidase activity"/>
    <property type="evidence" value="ECO:0007669"/>
    <property type="project" value="InterPro"/>
</dbReference>
<dbReference type="Pfam" id="PF01266">
    <property type="entry name" value="DAO"/>
    <property type="match status" value="1"/>
</dbReference>
<dbReference type="Gene3D" id="3.40.50.720">
    <property type="entry name" value="NAD(P)-binding Rossmann-like Domain"/>
    <property type="match status" value="1"/>
</dbReference>
<dbReference type="InParanoid" id="T1HB59"/>
<dbReference type="PIRSF" id="PIRSF000189">
    <property type="entry name" value="D-aa_oxidase"/>
    <property type="match status" value="1"/>
</dbReference>
<keyword evidence="3" id="KW-0285">Flavoprotein</keyword>
<dbReference type="FunCoup" id="T1HB59">
    <property type="interactions" value="274"/>
</dbReference>
<feature type="binding site" evidence="6">
    <location>
        <begin position="310"/>
        <end position="315"/>
    </location>
    <ligand>
        <name>FAD</name>
        <dbReference type="ChEBI" id="CHEBI:57692"/>
    </ligand>
</feature>
<evidence type="ECO:0000256" key="1">
    <source>
        <dbReference type="ARBA" id="ARBA00001974"/>
    </source>
</evidence>
<dbReference type="Gene3D" id="3.30.9.10">
    <property type="entry name" value="D-Amino Acid Oxidase, subunit A, domain 2"/>
    <property type="match status" value="1"/>
</dbReference>
<comment type="similarity">
    <text evidence="2">Belongs to the DAMOX/DASOX family.</text>
</comment>
<dbReference type="VEuPathDB" id="VectorBase:RPRC001266"/>
<dbReference type="GO" id="GO:0005737">
    <property type="term" value="C:cytoplasm"/>
    <property type="evidence" value="ECO:0007669"/>
    <property type="project" value="TreeGrafter"/>
</dbReference>
<dbReference type="Proteomes" id="UP000015103">
    <property type="component" value="Unassembled WGS sequence"/>
</dbReference>
<sequence>MPEIGLQCCILGAGVVGLTTALKLQKLFGNNVNYTLVAELFNEETTSHVAAGLFRPATSFLVCNDMDITKKCIRDSYNYYLDYLNKDCGISEISGYVFSSLDASLVRNHYLEGLVPVYRQVTEEELNMCPGGWKYGSFSASLLIECRNYLPWAISQFKENGGKILKMKVDSLSDLRKIGKFDLLMNCSGLGAKKLFNDGKVIPIRGQVFKVQAPWLNHFYYGEGDTYIIPSAGGVTLGGTRQFGSWNTRVCKHDAASIWERCTNLVPKLADSSNKILKEMVGLRPHRDSGVRIDVDIMDGLKIVHNYGHGGYGVTSAPVKSLTKLHEDKKVFTITILLGNKALIRN</sequence>
<feature type="binding site" evidence="6">
    <location>
        <position position="169"/>
    </location>
    <ligand>
        <name>FAD</name>
        <dbReference type="ChEBI" id="CHEBI:57692"/>
    </ligand>
</feature>
<dbReference type="OMA" id="WERRTWI"/>
<dbReference type="HOGENOM" id="CLU_034311_0_2_1"/>
<reference evidence="8" key="1">
    <citation type="submission" date="2015-05" db="UniProtKB">
        <authorList>
            <consortium name="EnsemblMetazoa"/>
        </authorList>
    </citation>
    <scope>IDENTIFICATION</scope>
</reference>
<feature type="binding site" evidence="6">
    <location>
        <position position="227"/>
    </location>
    <ligand>
        <name>D-dopa</name>
        <dbReference type="ChEBI" id="CHEBI:149689"/>
    </ligand>
</feature>
<feature type="binding site" evidence="6">
    <location>
        <begin position="46"/>
        <end position="47"/>
    </location>
    <ligand>
        <name>FAD</name>
        <dbReference type="ChEBI" id="CHEBI:57692"/>
    </ligand>
</feature>
<dbReference type="STRING" id="13249.T1HB59"/>
<dbReference type="GO" id="GO:0019478">
    <property type="term" value="P:D-amino acid catabolic process"/>
    <property type="evidence" value="ECO:0007669"/>
    <property type="project" value="TreeGrafter"/>
</dbReference>
<protein>
    <submittedName>
        <fullName evidence="8">DAO domain-containing protein</fullName>
    </submittedName>
</protein>
<name>T1HB59_RHOPR</name>
<dbReference type="GO" id="GO:0071949">
    <property type="term" value="F:FAD binding"/>
    <property type="evidence" value="ECO:0007669"/>
    <property type="project" value="InterPro"/>
</dbReference>
<feature type="binding site" evidence="6">
    <location>
        <position position="311"/>
    </location>
    <ligand>
        <name>D-dopa</name>
        <dbReference type="ChEBI" id="CHEBI:149689"/>
    </ligand>
</feature>
<keyword evidence="9" id="KW-1185">Reference proteome</keyword>
<organism evidence="8 9">
    <name type="scientific">Rhodnius prolixus</name>
    <name type="common">Triatomid bug</name>
    <dbReference type="NCBI Taxonomy" id="13249"/>
    <lineage>
        <taxon>Eukaryota</taxon>
        <taxon>Metazoa</taxon>
        <taxon>Ecdysozoa</taxon>
        <taxon>Arthropoda</taxon>
        <taxon>Hexapoda</taxon>
        <taxon>Insecta</taxon>
        <taxon>Pterygota</taxon>
        <taxon>Neoptera</taxon>
        <taxon>Paraneoptera</taxon>
        <taxon>Hemiptera</taxon>
        <taxon>Heteroptera</taxon>
        <taxon>Panheteroptera</taxon>
        <taxon>Cimicomorpha</taxon>
        <taxon>Reduviidae</taxon>
        <taxon>Triatominae</taxon>
        <taxon>Rhodnius</taxon>
    </lineage>
</organism>
<dbReference type="SUPFAM" id="SSF51971">
    <property type="entry name" value="Nucleotide-binding domain"/>
    <property type="match status" value="1"/>
</dbReference>
<keyword evidence="5" id="KW-0560">Oxidoreductase</keyword>
<dbReference type="SUPFAM" id="SSF54373">
    <property type="entry name" value="FAD-linked reductases, C-terminal domain"/>
    <property type="match status" value="1"/>
</dbReference>
<feature type="domain" description="FAD dependent oxidoreductase" evidence="7">
    <location>
        <begin position="8"/>
        <end position="319"/>
    </location>
</feature>
<evidence type="ECO:0000256" key="6">
    <source>
        <dbReference type="PIRSR" id="PIRSR000189-1"/>
    </source>
</evidence>
<comment type="cofactor">
    <cofactor evidence="1 6">
        <name>FAD</name>
        <dbReference type="ChEBI" id="CHEBI:57692"/>
    </cofactor>
</comment>
<dbReference type="InterPro" id="IPR023209">
    <property type="entry name" value="DAO"/>
</dbReference>
<keyword evidence="4 6" id="KW-0274">FAD</keyword>
<dbReference type="PANTHER" id="PTHR11530">
    <property type="entry name" value="D-AMINO ACID OXIDASE"/>
    <property type="match status" value="1"/>
</dbReference>
<dbReference type="eggNOG" id="KOG3923">
    <property type="taxonomic scope" value="Eukaryota"/>
</dbReference>
<dbReference type="AlphaFoldDB" id="T1HB59"/>
<feature type="binding site" evidence="6">
    <location>
        <position position="284"/>
    </location>
    <ligand>
        <name>D-dopa</name>
        <dbReference type="ChEBI" id="CHEBI:149689"/>
    </ligand>
</feature>
<dbReference type="EnsemblMetazoa" id="RPRC001266-RA">
    <property type="protein sequence ID" value="RPRC001266-PA"/>
    <property type="gene ID" value="RPRC001266"/>
</dbReference>
<evidence type="ECO:0000256" key="4">
    <source>
        <dbReference type="ARBA" id="ARBA00022827"/>
    </source>
</evidence>
<feature type="binding site" evidence="6">
    <location>
        <begin position="51"/>
        <end position="53"/>
    </location>
    <ligand>
        <name>FAD</name>
        <dbReference type="ChEBI" id="CHEBI:57692"/>
    </ligand>
</feature>
<evidence type="ECO:0000313" key="9">
    <source>
        <dbReference type="Proteomes" id="UP000015103"/>
    </source>
</evidence>
<dbReference type="EMBL" id="ACPB03014086">
    <property type="status" value="NOT_ANNOTATED_CDS"/>
    <property type="molecule type" value="Genomic_DNA"/>
</dbReference>
<evidence type="ECO:0000313" key="8">
    <source>
        <dbReference type="EnsemblMetazoa" id="RPRC001266-PA"/>
    </source>
</evidence>
<evidence type="ECO:0000259" key="7">
    <source>
        <dbReference type="Pfam" id="PF01266"/>
    </source>
</evidence>
<proteinExistence type="inferred from homology"/>
<dbReference type="PANTHER" id="PTHR11530:SF17">
    <property type="entry name" value="RE49860P"/>
    <property type="match status" value="1"/>
</dbReference>
<evidence type="ECO:0000256" key="3">
    <source>
        <dbReference type="ARBA" id="ARBA00022630"/>
    </source>
</evidence>